<keyword evidence="2" id="KW-1185">Reference proteome</keyword>
<comment type="caution">
    <text evidence="1">The sequence shown here is derived from an EMBL/GenBank/DDBJ whole genome shotgun (WGS) entry which is preliminary data.</text>
</comment>
<accession>A0ACC2M6I1</accession>
<reference evidence="1 2" key="1">
    <citation type="journal article" date="2022" name="Hortic Res">
        <title>A haplotype resolved chromosomal level avocado genome allows analysis of novel avocado genes.</title>
        <authorList>
            <person name="Nath O."/>
            <person name="Fletcher S.J."/>
            <person name="Hayward A."/>
            <person name="Shaw L.M."/>
            <person name="Masouleh A.K."/>
            <person name="Furtado A."/>
            <person name="Henry R.J."/>
            <person name="Mitter N."/>
        </authorList>
    </citation>
    <scope>NUCLEOTIDE SEQUENCE [LARGE SCALE GENOMIC DNA]</scope>
    <source>
        <strain evidence="2">cv. Hass</strain>
    </source>
</reference>
<proteinExistence type="predicted"/>
<dbReference type="Proteomes" id="UP001234297">
    <property type="component" value="Chromosome 5"/>
</dbReference>
<name>A0ACC2M6I1_PERAE</name>
<evidence type="ECO:0000313" key="2">
    <source>
        <dbReference type="Proteomes" id="UP001234297"/>
    </source>
</evidence>
<gene>
    <name evidence="1" type="ORF">MRB53_017922</name>
</gene>
<organism evidence="1 2">
    <name type="scientific">Persea americana</name>
    <name type="common">Avocado</name>
    <dbReference type="NCBI Taxonomy" id="3435"/>
    <lineage>
        <taxon>Eukaryota</taxon>
        <taxon>Viridiplantae</taxon>
        <taxon>Streptophyta</taxon>
        <taxon>Embryophyta</taxon>
        <taxon>Tracheophyta</taxon>
        <taxon>Spermatophyta</taxon>
        <taxon>Magnoliopsida</taxon>
        <taxon>Magnoliidae</taxon>
        <taxon>Laurales</taxon>
        <taxon>Lauraceae</taxon>
        <taxon>Persea</taxon>
    </lineage>
</organism>
<dbReference type="EMBL" id="CM056813">
    <property type="protein sequence ID" value="KAJ8641228.1"/>
    <property type="molecule type" value="Genomic_DNA"/>
</dbReference>
<evidence type="ECO:0000313" key="1">
    <source>
        <dbReference type="EMBL" id="KAJ8641228.1"/>
    </source>
</evidence>
<protein>
    <submittedName>
        <fullName evidence="1">Uncharacterized protein</fullName>
    </submittedName>
</protein>
<sequence>MSSSSSSSKDPKIIARDYQLRLCRRAVNENIIVYLGTGCGKTHIAVLLICELGHLIRKPQRNVCVFLAPTVHLVRQQAVVIEDSTDFKVGCYFGNSKRLRNHHDWEKEIDEHEVLVMTPQILLHNLQHCFIRMELIALLIFDECHHAQIQNRHPYAEIMKEFYEPSISKRPHIFGMTASPIIGKGGTDQAHYSKSINSLENLLDAKVYTVENMEELENLVASPHLKVYGYGPDNSSSSCILTYIKKLEEIKCKCTSMMKEKIDDQKDFQKKLKLLWRVHENLTFCLESLGLWGATQAVRVLSSDGRFELSEIIETNDKANDKSTDLYLTQATSVFPSDIMTDGVGCKSLQQGALEEPFFSKKLLVLIQILSTYSPQEVMKCIVFVKRIIVARSLAFILGNLKSLSRWKCEFLVGFHSGLKNMSRKMMNGIVEKFRSGKLNLLVATSVAEEGLDIQTCCLVIRFDLPETVTSFIQSRGRARMRHSEYVFLVDRGNKHDLNLINEFISKEENMNKEIVCRSSTETFNDLEEKRYIVDSTGASISSGSSVGLLHHYCSKLPRDEYFTPKPEFFFIDDLSGTVCRIILPANAPLHQVDGLPCSSKDDAKRNACLKACGELHALGALTDYLLPSQDEGKKEGSAKKASESDDREDETLRGDLHEMLVPAALRVPWSDAEIPVQLNFYFIEFIPIPDDRIYCLFGLFVKSPLPREAETMNVDLHLAHGRIVKAKLIPSGTIEFDINEIVHAQNFQEMFLKVILDRSEFFEDFVPLGRNVSSHLSSLTFYLLLPVKKHGYNGTMTVDWGTIMGCLSSPVFRSPTNATADGFLDVTHSLKLISGPISISDIQNSLVLTPHNKLLFFIDDILYDTNGNSQFKSSTYVEHYQKKFGINLSYPHQPLLKAKQLFSLRNLLPNRLQESTGFRQYQENFVELPPELCSLKIIGFSKDIGSSLSLLPSVMRRLENLLVAIELKEMLSSSFQEGSTITANHVLEALTTEKCLERFSLERFEVLGDSFLKYAVSRHLFLSNQALDEGQLTNRRSSIVNNSHLYELAIKSNLQVYIRDEWFDPCYFFALGRCCTLICNEDTEKAIHIEQDSGNIKNGADIDNVKCNRRHHWLHRKTVADVVEALIGAFIVDSGFTAATAFLRWLGIQVDYKMPDLSQIYAASRNNMSLIDAIDIPALEKMLGYEFLHKGLLLQAFIHPSYNKHSGGCYQRLEFLGDAVLDYLITSYLYSVYPDLKPGQLTDLSESNNLSEDIKMFVNASSGEKCLCKERKCPKVLGDLVESCAAAILLDTRFNLDLAWRIMFAFLDPIMNLSSSCLQLSSIRELQELCQTHNFELSFPDSEKQKGDFLVEAVVVDANDGCTRSIVKGCAINPSRKVAKRMAAQEALSKLKAQGFKYKSKSLEEIVQTSRKQEGKLIGFDETLSISNAADTLELEKLQIGETSTSVTTHTPCRKPCGNATDKASFRSNITSPLNTHGKETEKDSSHCNSQPTDCEAHGKEPALPSQLAERDCGETSEASNHTSTKKTPGVLHGGSARSLLYEFCNANFRSQPLFECCKEEGLSHLKLFTYKVTFEVPGHTPTILECLSSPMPKKKAAAEHAAEGALWYLRHLGYLPDVNSHVDDKTQTRIWVQEEKFHYIEE</sequence>